<proteinExistence type="inferred from homology"/>
<dbReference type="PANTHER" id="PTHR43847">
    <property type="entry name" value="BLL3993 PROTEIN"/>
    <property type="match status" value="1"/>
</dbReference>
<evidence type="ECO:0000313" key="7">
    <source>
        <dbReference type="Proteomes" id="UP001222325"/>
    </source>
</evidence>
<keyword evidence="5" id="KW-0808">Transferase</keyword>
<comment type="subcellular location">
    <subcellularLocation>
        <location evidence="5">Endoplasmic reticulum membrane</location>
        <topology evidence="5">Multi-pass membrane protein</topology>
    </subcellularLocation>
    <subcellularLocation>
        <location evidence="1">Membrane</location>
        <topology evidence="1">Multi-pass membrane protein</topology>
    </subcellularLocation>
</comment>
<dbReference type="GO" id="GO:0032259">
    <property type="term" value="P:methylation"/>
    <property type="evidence" value="ECO:0007669"/>
    <property type="project" value="UniProtKB-KW"/>
</dbReference>
<dbReference type="Proteomes" id="UP001222325">
    <property type="component" value="Unassembled WGS sequence"/>
</dbReference>
<gene>
    <name evidence="6" type="ORF">B0H15DRAFT_924746</name>
</gene>
<keyword evidence="5" id="KW-0949">S-adenosyl-L-methionine</keyword>
<feature type="transmembrane region" description="Helical" evidence="5">
    <location>
        <begin position="41"/>
        <end position="61"/>
    </location>
</feature>
<keyword evidence="3 5" id="KW-1133">Transmembrane helix</keyword>
<evidence type="ECO:0000256" key="4">
    <source>
        <dbReference type="ARBA" id="ARBA00023136"/>
    </source>
</evidence>
<evidence type="ECO:0000256" key="3">
    <source>
        <dbReference type="ARBA" id="ARBA00022989"/>
    </source>
</evidence>
<evidence type="ECO:0000256" key="5">
    <source>
        <dbReference type="RuleBase" id="RU362022"/>
    </source>
</evidence>
<dbReference type="Gene3D" id="1.20.120.1630">
    <property type="match status" value="1"/>
</dbReference>
<sequence length="223" mass="24580">MLGLQIAITPPHPPPRLEEQLASTALEVLLRQRSGPLLVKSLCWAIGLLEVTVIAASYLPNWPFARNIISVLVLNGKVDRIYASPLFILGISLTILGASIRHRCYRELGTLFTFEMCIRQNHKLVQTGPYHMVRHPGYTGVLLTVGGLFCSNACPGSWLRECGALETTLGLFVVVLGGVLMTVIAAGLLVRISKEDAALQKQFGEDWVLWSMEVRYKLVPGLF</sequence>
<dbReference type="Pfam" id="PF04140">
    <property type="entry name" value="ICMT"/>
    <property type="match status" value="1"/>
</dbReference>
<keyword evidence="7" id="KW-1185">Reference proteome</keyword>
<feature type="transmembrane region" description="Helical" evidence="5">
    <location>
        <begin position="140"/>
        <end position="159"/>
    </location>
</feature>
<keyword evidence="5" id="KW-0256">Endoplasmic reticulum</keyword>
<evidence type="ECO:0000313" key="6">
    <source>
        <dbReference type="EMBL" id="KAJ7078941.1"/>
    </source>
</evidence>
<name>A0AAD6XL86_9AGAR</name>
<dbReference type="GO" id="GO:0005789">
    <property type="term" value="C:endoplasmic reticulum membrane"/>
    <property type="evidence" value="ECO:0007669"/>
    <property type="project" value="UniProtKB-SubCell"/>
</dbReference>
<dbReference type="AlphaFoldDB" id="A0AAD6XL86"/>
<reference evidence="6" key="1">
    <citation type="submission" date="2023-03" db="EMBL/GenBank/DDBJ databases">
        <title>Massive genome expansion in bonnet fungi (Mycena s.s.) driven by repeated elements and novel gene families across ecological guilds.</title>
        <authorList>
            <consortium name="Lawrence Berkeley National Laboratory"/>
            <person name="Harder C.B."/>
            <person name="Miyauchi S."/>
            <person name="Viragh M."/>
            <person name="Kuo A."/>
            <person name="Thoen E."/>
            <person name="Andreopoulos B."/>
            <person name="Lu D."/>
            <person name="Skrede I."/>
            <person name="Drula E."/>
            <person name="Henrissat B."/>
            <person name="Morin E."/>
            <person name="Kohler A."/>
            <person name="Barry K."/>
            <person name="LaButti K."/>
            <person name="Morin E."/>
            <person name="Salamov A."/>
            <person name="Lipzen A."/>
            <person name="Mereny Z."/>
            <person name="Hegedus B."/>
            <person name="Baldrian P."/>
            <person name="Stursova M."/>
            <person name="Weitz H."/>
            <person name="Taylor A."/>
            <person name="Grigoriev I.V."/>
            <person name="Nagy L.G."/>
            <person name="Martin F."/>
            <person name="Kauserud H."/>
        </authorList>
    </citation>
    <scope>NUCLEOTIDE SEQUENCE</scope>
    <source>
        <strain evidence="6">CBHHK173m</strain>
    </source>
</reference>
<dbReference type="InterPro" id="IPR052527">
    <property type="entry name" value="Metal_cation-efflux_comp"/>
</dbReference>
<keyword evidence="4 5" id="KW-0472">Membrane</keyword>
<dbReference type="InterPro" id="IPR007269">
    <property type="entry name" value="ICMT_MeTrfase"/>
</dbReference>
<protein>
    <recommendedName>
        <fullName evidence="5">Protein-S-isoprenylcysteine O-methyltransferase</fullName>
        <ecNumber evidence="5">2.1.1.100</ecNumber>
    </recommendedName>
</protein>
<dbReference type="EC" id="2.1.1.100" evidence="5"/>
<comment type="catalytic activity">
    <reaction evidence="5">
        <text>[protein]-C-terminal S-[(2E,6E)-farnesyl]-L-cysteine + S-adenosyl-L-methionine = [protein]-C-terminal S-[(2E,6E)-farnesyl]-L-cysteine methyl ester + S-adenosyl-L-homocysteine</text>
        <dbReference type="Rhea" id="RHEA:21672"/>
        <dbReference type="Rhea" id="RHEA-COMP:12125"/>
        <dbReference type="Rhea" id="RHEA-COMP:12126"/>
        <dbReference type="ChEBI" id="CHEBI:57856"/>
        <dbReference type="ChEBI" id="CHEBI:59789"/>
        <dbReference type="ChEBI" id="CHEBI:90510"/>
        <dbReference type="ChEBI" id="CHEBI:90511"/>
        <dbReference type="EC" id="2.1.1.100"/>
    </reaction>
</comment>
<dbReference type="PANTHER" id="PTHR43847:SF1">
    <property type="entry name" value="BLL3993 PROTEIN"/>
    <property type="match status" value="1"/>
</dbReference>
<accession>A0AAD6XL86</accession>
<keyword evidence="2 5" id="KW-0812">Transmembrane</keyword>
<feature type="transmembrane region" description="Helical" evidence="5">
    <location>
        <begin position="171"/>
        <end position="192"/>
    </location>
</feature>
<comment type="similarity">
    <text evidence="5">Belongs to the class VI-like SAM-binding methyltransferase superfamily. Isoprenylcysteine carboxyl methyltransferase family.</text>
</comment>
<dbReference type="GO" id="GO:0004671">
    <property type="term" value="F:protein C-terminal S-isoprenylcysteine carboxyl O-methyltransferase activity"/>
    <property type="evidence" value="ECO:0007669"/>
    <property type="project" value="UniProtKB-EC"/>
</dbReference>
<organism evidence="6 7">
    <name type="scientific">Mycena belliarum</name>
    <dbReference type="NCBI Taxonomy" id="1033014"/>
    <lineage>
        <taxon>Eukaryota</taxon>
        <taxon>Fungi</taxon>
        <taxon>Dikarya</taxon>
        <taxon>Basidiomycota</taxon>
        <taxon>Agaricomycotina</taxon>
        <taxon>Agaricomycetes</taxon>
        <taxon>Agaricomycetidae</taxon>
        <taxon>Agaricales</taxon>
        <taxon>Marasmiineae</taxon>
        <taxon>Mycenaceae</taxon>
        <taxon>Mycena</taxon>
    </lineage>
</organism>
<dbReference type="EMBL" id="JARJCN010000063">
    <property type="protein sequence ID" value="KAJ7078941.1"/>
    <property type="molecule type" value="Genomic_DNA"/>
</dbReference>
<keyword evidence="5" id="KW-0489">Methyltransferase</keyword>
<comment type="caution">
    <text evidence="6">The sequence shown here is derived from an EMBL/GenBank/DDBJ whole genome shotgun (WGS) entry which is preliminary data.</text>
</comment>
<feature type="transmembrane region" description="Helical" evidence="5">
    <location>
        <begin position="81"/>
        <end position="100"/>
    </location>
</feature>
<evidence type="ECO:0000256" key="1">
    <source>
        <dbReference type="ARBA" id="ARBA00004141"/>
    </source>
</evidence>
<evidence type="ECO:0000256" key="2">
    <source>
        <dbReference type="ARBA" id="ARBA00022692"/>
    </source>
</evidence>